<evidence type="ECO:0000313" key="11">
    <source>
        <dbReference type="EMBL" id="KAH0450885.1"/>
    </source>
</evidence>
<dbReference type="GO" id="GO:0016787">
    <property type="term" value="F:hydrolase activity"/>
    <property type="evidence" value="ECO:0007669"/>
    <property type="project" value="UniProtKB-KW"/>
</dbReference>
<protein>
    <recommendedName>
        <fullName evidence="10">Nucleoplasmin-like domain-containing protein</fullName>
    </recommendedName>
</protein>
<sequence>MDWVSGIEVKAGKTVKCEAGDRSIVHLSQASLGVTKKEKGAENVPIFVKIDDQNLVIGTLSIDKCAQIHYDLVFDKEFELSHGSKNASVFFIGYKKVNSLTQFFIDSTSEDGFDDSSSADGYEIVEKAHGKPSKNKQGKSTVEKATAGKDSNVAAKLMANTEKPKKEHVKVNKKATDKYLDDDSDEDEDDDDSEEDSNENEDIVDSSGDSSKEERDDSSEEESTPEMVIVDKKRKFDSASKSPIREKKAKVVTPVENYKIGGDGKKAHVHVATPYPAKQGGKPQQSSKSSGSATFKSRNRTFNSENAFQAHRKSKHVGAAK</sequence>
<feature type="compositionally biased region" description="Basic residues" evidence="9">
    <location>
        <begin position="310"/>
        <end position="321"/>
    </location>
</feature>
<evidence type="ECO:0000259" key="10">
    <source>
        <dbReference type="Pfam" id="PF17800"/>
    </source>
</evidence>
<evidence type="ECO:0000256" key="8">
    <source>
        <dbReference type="ARBA" id="ARBA00023242"/>
    </source>
</evidence>
<proteinExistence type="inferred from homology"/>
<evidence type="ECO:0000256" key="5">
    <source>
        <dbReference type="ARBA" id="ARBA00022853"/>
    </source>
</evidence>
<comment type="caution">
    <text evidence="11">The sequence shown here is derived from an EMBL/GenBank/DDBJ whole genome shotgun (WGS) entry which is preliminary data.</text>
</comment>
<feature type="region of interest" description="Disordered" evidence="9">
    <location>
        <begin position="126"/>
        <end position="248"/>
    </location>
</feature>
<dbReference type="EMBL" id="JAGFBR010000018">
    <property type="protein sequence ID" value="KAH0450885.1"/>
    <property type="molecule type" value="Genomic_DNA"/>
</dbReference>
<keyword evidence="6" id="KW-0805">Transcription regulation</keyword>
<dbReference type="AlphaFoldDB" id="A0AAV7FM88"/>
<keyword evidence="5" id="KW-0156">Chromatin regulator</keyword>
<evidence type="ECO:0000256" key="9">
    <source>
        <dbReference type="SAM" id="MobiDB-lite"/>
    </source>
</evidence>
<feature type="region of interest" description="Disordered" evidence="9">
    <location>
        <begin position="273"/>
        <end position="321"/>
    </location>
</feature>
<feature type="domain" description="Nucleoplasmin-like" evidence="10">
    <location>
        <begin position="6"/>
        <end position="94"/>
    </location>
</feature>
<keyword evidence="4" id="KW-0378">Hydrolase</keyword>
<accession>A0AAV7FM88</accession>
<evidence type="ECO:0000256" key="7">
    <source>
        <dbReference type="ARBA" id="ARBA00023163"/>
    </source>
</evidence>
<feature type="compositionally biased region" description="Basic and acidic residues" evidence="9">
    <location>
        <begin position="229"/>
        <end position="246"/>
    </location>
</feature>
<feature type="compositionally biased region" description="Acidic residues" evidence="9">
    <location>
        <begin position="182"/>
        <end position="204"/>
    </location>
</feature>
<evidence type="ECO:0000256" key="2">
    <source>
        <dbReference type="ARBA" id="ARBA00006673"/>
    </source>
</evidence>
<organism evidence="11 12">
    <name type="scientific">Dendrobium chrysotoxum</name>
    <name type="common">Orchid</name>
    <dbReference type="NCBI Taxonomy" id="161865"/>
    <lineage>
        <taxon>Eukaryota</taxon>
        <taxon>Viridiplantae</taxon>
        <taxon>Streptophyta</taxon>
        <taxon>Embryophyta</taxon>
        <taxon>Tracheophyta</taxon>
        <taxon>Spermatophyta</taxon>
        <taxon>Magnoliopsida</taxon>
        <taxon>Liliopsida</taxon>
        <taxon>Asparagales</taxon>
        <taxon>Orchidaceae</taxon>
        <taxon>Epidendroideae</taxon>
        <taxon>Malaxideae</taxon>
        <taxon>Dendrobiinae</taxon>
        <taxon>Dendrobium</taxon>
    </lineage>
</organism>
<gene>
    <name evidence="11" type="ORF">IEQ34_021577</name>
</gene>
<dbReference type="GO" id="GO:0005730">
    <property type="term" value="C:nucleolus"/>
    <property type="evidence" value="ECO:0007669"/>
    <property type="project" value="UniProtKB-SubCell"/>
</dbReference>
<dbReference type="Pfam" id="PF17800">
    <property type="entry name" value="NPL"/>
    <property type="match status" value="1"/>
</dbReference>
<feature type="compositionally biased region" description="Low complexity" evidence="9">
    <location>
        <begin position="278"/>
        <end position="292"/>
    </location>
</feature>
<comment type="subcellular location">
    <subcellularLocation>
        <location evidence="1">Nucleus</location>
        <location evidence="1">Nucleolus</location>
    </subcellularLocation>
</comment>
<dbReference type="FunFam" id="2.60.120.340:FF:000004">
    <property type="entry name" value="Histone deacetylase HDT1"/>
    <property type="match status" value="1"/>
</dbReference>
<dbReference type="InterPro" id="IPR041232">
    <property type="entry name" value="NPL"/>
</dbReference>
<evidence type="ECO:0000256" key="6">
    <source>
        <dbReference type="ARBA" id="ARBA00023015"/>
    </source>
</evidence>
<evidence type="ECO:0000256" key="4">
    <source>
        <dbReference type="ARBA" id="ARBA00022801"/>
    </source>
</evidence>
<evidence type="ECO:0000313" key="12">
    <source>
        <dbReference type="Proteomes" id="UP000775213"/>
    </source>
</evidence>
<keyword evidence="8" id="KW-0539">Nucleus</keyword>
<dbReference type="Proteomes" id="UP000775213">
    <property type="component" value="Unassembled WGS sequence"/>
</dbReference>
<name>A0AAV7FM88_DENCH</name>
<feature type="compositionally biased region" description="Polar residues" evidence="9">
    <location>
        <begin position="293"/>
        <end position="307"/>
    </location>
</feature>
<dbReference type="Gene3D" id="2.60.120.340">
    <property type="entry name" value="Nucleoplasmin core domain"/>
    <property type="match status" value="1"/>
</dbReference>
<reference evidence="11 12" key="1">
    <citation type="journal article" date="2021" name="Hortic Res">
        <title>Chromosome-scale assembly of the Dendrobium chrysotoxum genome enhances the understanding of orchid evolution.</title>
        <authorList>
            <person name="Zhang Y."/>
            <person name="Zhang G.Q."/>
            <person name="Zhang D."/>
            <person name="Liu X.D."/>
            <person name="Xu X.Y."/>
            <person name="Sun W.H."/>
            <person name="Yu X."/>
            <person name="Zhu X."/>
            <person name="Wang Z.W."/>
            <person name="Zhao X."/>
            <person name="Zhong W.Y."/>
            <person name="Chen H."/>
            <person name="Yin W.L."/>
            <person name="Huang T."/>
            <person name="Niu S.C."/>
            <person name="Liu Z.J."/>
        </authorList>
    </citation>
    <scope>NUCLEOTIDE SEQUENCE [LARGE SCALE GENOMIC DNA]</scope>
    <source>
        <strain evidence="11">Lindl</strain>
    </source>
</reference>
<comment type="similarity">
    <text evidence="2">Belongs to the histone deacetylase HD2 family.</text>
</comment>
<keyword evidence="7" id="KW-0804">Transcription</keyword>
<dbReference type="GO" id="GO:0006325">
    <property type="term" value="P:chromatin organization"/>
    <property type="evidence" value="ECO:0007669"/>
    <property type="project" value="UniProtKB-KW"/>
</dbReference>
<evidence type="ECO:0000256" key="1">
    <source>
        <dbReference type="ARBA" id="ARBA00004604"/>
    </source>
</evidence>
<keyword evidence="3" id="KW-0678">Repressor</keyword>
<keyword evidence="12" id="KW-1185">Reference proteome</keyword>
<evidence type="ECO:0000256" key="3">
    <source>
        <dbReference type="ARBA" id="ARBA00022491"/>
    </source>
</evidence>